<comment type="caution">
    <text evidence="1">The sequence shown here is derived from an EMBL/GenBank/DDBJ whole genome shotgun (WGS) entry which is preliminary data.</text>
</comment>
<evidence type="ECO:0000313" key="2">
    <source>
        <dbReference type="Proteomes" id="UP000790347"/>
    </source>
</evidence>
<dbReference type="EMBL" id="ASGP02000008">
    <property type="protein sequence ID" value="KAH9494254.1"/>
    <property type="molecule type" value="Genomic_DNA"/>
</dbReference>
<evidence type="ECO:0000313" key="1">
    <source>
        <dbReference type="EMBL" id="KAH9494254.1"/>
    </source>
</evidence>
<dbReference type="AlphaFoldDB" id="A0A922HKE0"/>
<accession>A0A922HKE0</accession>
<proteinExistence type="predicted"/>
<protein>
    <submittedName>
        <fullName evidence="1">Uncharacterized protein</fullName>
    </submittedName>
</protein>
<organism evidence="1 2">
    <name type="scientific">Dermatophagoides farinae</name>
    <name type="common">American house dust mite</name>
    <dbReference type="NCBI Taxonomy" id="6954"/>
    <lineage>
        <taxon>Eukaryota</taxon>
        <taxon>Metazoa</taxon>
        <taxon>Ecdysozoa</taxon>
        <taxon>Arthropoda</taxon>
        <taxon>Chelicerata</taxon>
        <taxon>Arachnida</taxon>
        <taxon>Acari</taxon>
        <taxon>Acariformes</taxon>
        <taxon>Sarcoptiformes</taxon>
        <taxon>Astigmata</taxon>
        <taxon>Psoroptidia</taxon>
        <taxon>Analgoidea</taxon>
        <taxon>Pyroglyphidae</taxon>
        <taxon>Dermatophagoidinae</taxon>
        <taxon>Dermatophagoides</taxon>
    </lineage>
</organism>
<name>A0A922HKE0_DERFA</name>
<keyword evidence="2" id="KW-1185">Reference proteome</keyword>
<reference evidence="1" key="1">
    <citation type="submission" date="2013-05" db="EMBL/GenBank/DDBJ databases">
        <authorList>
            <person name="Yim A.K.Y."/>
            <person name="Chan T.F."/>
            <person name="Ji K.M."/>
            <person name="Liu X.Y."/>
            <person name="Zhou J.W."/>
            <person name="Li R.Q."/>
            <person name="Yang K.Y."/>
            <person name="Li J."/>
            <person name="Li M."/>
            <person name="Law P.T.W."/>
            <person name="Wu Y.L."/>
            <person name="Cai Z.L."/>
            <person name="Qin H."/>
            <person name="Bao Y."/>
            <person name="Leung R.K.K."/>
            <person name="Ng P.K.S."/>
            <person name="Zou J."/>
            <person name="Zhong X.J."/>
            <person name="Ran P.X."/>
            <person name="Zhong N.S."/>
            <person name="Liu Z.G."/>
            <person name="Tsui S.K.W."/>
        </authorList>
    </citation>
    <scope>NUCLEOTIDE SEQUENCE</scope>
    <source>
        <strain evidence="1">Derf</strain>
        <tissue evidence="1">Whole organism</tissue>
    </source>
</reference>
<sequence length="85" mass="9808">MLLRTVLAATFLCYKMTSFNNGIKFFTRKMEFGTLDEDECIQNQNIYESPESADNQHVFCRNILPASWLGMPDSSCDIQMCDKHC</sequence>
<dbReference type="Proteomes" id="UP000790347">
    <property type="component" value="Unassembled WGS sequence"/>
</dbReference>
<gene>
    <name evidence="1" type="ORF">DERF_014952</name>
</gene>
<reference evidence="1" key="2">
    <citation type="journal article" date="2022" name="Res Sq">
        <title>Comparative Genomics Reveals Insights into the Divergent Evolution of Astigmatic Mites and Household Pest Adaptations.</title>
        <authorList>
            <person name="Xiong Q."/>
            <person name="Wan A.T.-Y."/>
            <person name="Liu X.-Y."/>
            <person name="Fung C.S.-H."/>
            <person name="Xiao X."/>
            <person name="Malainual N."/>
            <person name="Hou J."/>
            <person name="Wang L."/>
            <person name="Wang M."/>
            <person name="Yang K."/>
            <person name="Cui Y."/>
            <person name="Leung E."/>
            <person name="Nong W."/>
            <person name="Shin S.-K."/>
            <person name="Au S."/>
            <person name="Jeong K.Y."/>
            <person name="Chew F.T."/>
            <person name="Hui J."/>
            <person name="Leung T.F."/>
            <person name="Tungtrongchitr A."/>
            <person name="Zhong N."/>
            <person name="Liu Z."/>
            <person name="Tsui S."/>
        </authorList>
    </citation>
    <scope>NUCLEOTIDE SEQUENCE</scope>
    <source>
        <strain evidence="1">Derf</strain>
        <tissue evidence="1">Whole organism</tissue>
    </source>
</reference>